<protein>
    <submittedName>
        <fullName evidence="1">Uncharacterized protein</fullName>
    </submittedName>
</protein>
<evidence type="ECO:0000313" key="2">
    <source>
        <dbReference type="Proteomes" id="UP000363590"/>
    </source>
</evidence>
<dbReference type="EMBL" id="CP045571">
    <property type="protein sequence ID" value="QFX96184.1"/>
    <property type="molecule type" value="Genomic_DNA"/>
</dbReference>
<organism evidence="1 2">
    <name type="scientific">Acidithiobacillus thiooxidans ATCC 19377</name>
    <dbReference type="NCBI Taxonomy" id="637390"/>
    <lineage>
        <taxon>Bacteria</taxon>
        <taxon>Pseudomonadati</taxon>
        <taxon>Pseudomonadota</taxon>
        <taxon>Acidithiobacillia</taxon>
        <taxon>Acidithiobacillales</taxon>
        <taxon>Acidithiobacillaceae</taxon>
        <taxon>Acidithiobacillus</taxon>
    </lineage>
</organism>
<dbReference type="Proteomes" id="UP000363590">
    <property type="component" value="Chromosome"/>
</dbReference>
<accession>A0A5P9XRG1</accession>
<dbReference type="KEGG" id="atx:GCD22_01912"/>
<proteinExistence type="predicted"/>
<dbReference type="AlphaFoldDB" id="A0A5P9XRG1"/>
<name>A0A5P9XRG1_ACITH</name>
<evidence type="ECO:0000313" key="1">
    <source>
        <dbReference type="EMBL" id="QFX96184.1"/>
    </source>
</evidence>
<sequence>MKLLAVVIPASIHFIIPEEKSIMNKQGLTTALAETLRVDNANASRLAGRFILLGKKYRKNLLRQVNGAPMAAQLSKTEAEIKNLCDRLALRYKIVEDVRGPILRLYLNNFWREGCVVEDGL</sequence>
<reference evidence="1 2" key="1">
    <citation type="submission" date="2019-10" db="EMBL/GenBank/DDBJ databases">
        <authorList>
            <person name="Wang R."/>
        </authorList>
    </citation>
    <scope>NUCLEOTIDE SEQUENCE [LARGE SCALE GENOMIC DNA]</scope>
    <source>
        <strain evidence="1 2">ATCC 19377</strain>
    </source>
</reference>
<gene>
    <name evidence="1" type="ORF">GCD22_01912</name>
</gene>